<proteinExistence type="predicted"/>
<evidence type="ECO:0000313" key="2">
    <source>
        <dbReference type="Proteomes" id="UP000054097"/>
    </source>
</evidence>
<evidence type="ECO:0000313" key="1">
    <source>
        <dbReference type="EMBL" id="KIM28394.1"/>
    </source>
</evidence>
<feature type="non-terminal residue" evidence="1">
    <location>
        <position position="362"/>
    </location>
</feature>
<evidence type="ECO:0008006" key="3">
    <source>
        <dbReference type="Google" id="ProtNLM"/>
    </source>
</evidence>
<gene>
    <name evidence="1" type="ORF">M408DRAFT_329466</name>
</gene>
<dbReference type="AlphaFoldDB" id="A0A0C3B8C5"/>
<dbReference type="Proteomes" id="UP000054097">
    <property type="component" value="Unassembled WGS sequence"/>
</dbReference>
<protein>
    <recommendedName>
        <fullName evidence="3">F-box domain-containing protein</fullName>
    </recommendedName>
</protein>
<keyword evidence="2" id="KW-1185">Reference proteome</keyword>
<accession>A0A0C3B8C5</accession>
<name>A0A0C3B8C5_SERVB</name>
<organism evidence="1 2">
    <name type="scientific">Serendipita vermifera MAFF 305830</name>
    <dbReference type="NCBI Taxonomy" id="933852"/>
    <lineage>
        <taxon>Eukaryota</taxon>
        <taxon>Fungi</taxon>
        <taxon>Dikarya</taxon>
        <taxon>Basidiomycota</taxon>
        <taxon>Agaricomycotina</taxon>
        <taxon>Agaricomycetes</taxon>
        <taxon>Sebacinales</taxon>
        <taxon>Serendipitaceae</taxon>
        <taxon>Serendipita</taxon>
    </lineage>
</organism>
<reference evidence="2" key="2">
    <citation type="submission" date="2015-01" db="EMBL/GenBank/DDBJ databases">
        <title>Evolutionary Origins and Diversification of the Mycorrhizal Mutualists.</title>
        <authorList>
            <consortium name="DOE Joint Genome Institute"/>
            <consortium name="Mycorrhizal Genomics Consortium"/>
            <person name="Kohler A."/>
            <person name="Kuo A."/>
            <person name="Nagy L.G."/>
            <person name="Floudas D."/>
            <person name="Copeland A."/>
            <person name="Barry K.W."/>
            <person name="Cichocki N."/>
            <person name="Veneault-Fourrey C."/>
            <person name="LaButti K."/>
            <person name="Lindquist E.A."/>
            <person name="Lipzen A."/>
            <person name="Lundell T."/>
            <person name="Morin E."/>
            <person name="Murat C."/>
            <person name="Riley R."/>
            <person name="Ohm R."/>
            <person name="Sun H."/>
            <person name="Tunlid A."/>
            <person name="Henrissat B."/>
            <person name="Grigoriev I.V."/>
            <person name="Hibbett D.S."/>
            <person name="Martin F."/>
        </authorList>
    </citation>
    <scope>NUCLEOTIDE SEQUENCE [LARGE SCALE GENOMIC DNA]</scope>
    <source>
        <strain evidence="2">MAFF 305830</strain>
    </source>
</reference>
<sequence>MVTYPALPFDVIHHICSTVYHMNHKAFCSLSLVDQRIRTACIPFLFEEIIFDRQWGEDGIPWDGVPDAIEDILKQRAILNAVRSLHFQPWVHKFEESPIPTAFFKLLFSLPNLRHLAILLQSPYQDQFRRELGLIDEDTIQSGKKLLPTVQSVRIASAAWMFISDCSPNLVALDVTNASTTNWPPHQDPDLDIAKLGKIHPELEELYCDLPGTEPNVREIADHLPRIQGLGLWGRGYREPNGILDHLHAFTRLKNLKSLSVPGASGLGMGFYPPRCGNAYRQDPGLRDKAAKQGRDTMEKFMRGIETRIISEKGSTLREVVVGSISWGGQEIWEKGEDGKLRRNKAIERSGRTRKVIKVTKL</sequence>
<reference evidence="1 2" key="1">
    <citation type="submission" date="2014-04" db="EMBL/GenBank/DDBJ databases">
        <authorList>
            <consortium name="DOE Joint Genome Institute"/>
            <person name="Kuo A."/>
            <person name="Zuccaro A."/>
            <person name="Kohler A."/>
            <person name="Nagy L.G."/>
            <person name="Floudas D."/>
            <person name="Copeland A."/>
            <person name="Barry K.W."/>
            <person name="Cichocki N."/>
            <person name="Veneault-Fourrey C."/>
            <person name="LaButti K."/>
            <person name="Lindquist E.A."/>
            <person name="Lipzen A."/>
            <person name="Lundell T."/>
            <person name="Morin E."/>
            <person name="Murat C."/>
            <person name="Sun H."/>
            <person name="Tunlid A."/>
            <person name="Henrissat B."/>
            <person name="Grigoriev I.V."/>
            <person name="Hibbett D.S."/>
            <person name="Martin F."/>
            <person name="Nordberg H.P."/>
            <person name="Cantor M.N."/>
            <person name="Hua S.X."/>
        </authorList>
    </citation>
    <scope>NUCLEOTIDE SEQUENCE [LARGE SCALE GENOMIC DNA]</scope>
    <source>
        <strain evidence="1 2">MAFF 305830</strain>
    </source>
</reference>
<dbReference type="EMBL" id="KN824293">
    <property type="protein sequence ID" value="KIM28394.1"/>
    <property type="molecule type" value="Genomic_DNA"/>
</dbReference>
<dbReference type="HOGENOM" id="CLU_065722_0_0_1"/>